<reference evidence="2" key="1">
    <citation type="journal article" date="2019" name="Int. J. Syst. Evol. Microbiol.">
        <title>The Global Catalogue of Microorganisms (GCM) 10K type strain sequencing project: providing services to taxonomists for standard genome sequencing and annotation.</title>
        <authorList>
            <consortium name="The Broad Institute Genomics Platform"/>
            <consortium name="The Broad Institute Genome Sequencing Center for Infectious Disease"/>
            <person name="Wu L."/>
            <person name="Ma J."/>
        </authorList>
    </citation>
    <scope>NUCLEOTIDE SEQUENCE [LARGE SCALE GENOMIC DNA]</scope>
    <source>
        <strain evidence="2">CGMCC 1.15111</strain>
    </source>
</reference>
<organism evidence="1 2">
    <name type="scientific">Roseivirga thermotolerans</name>
    <dbReference type="NCBI Taxonomy" id="1758176"/>
    <lineage>
        <taxon>Bacteria</taxon>
        <taxon>Pseudomonadati</taxon>
        <taxon>Bacteroidota</taxon>
        <taxon>Cytophagia</taxon>
        <taxon>Cytophagales</taxon>
        <taxon>Roseivirgaceae</taxon>
        <taxon>Roseivirga</taxon>
    </lineage>
</organism>
<gene>
    <name evidence="1" type="ORF">GCM10011340_24910</name>
</gene>
<proteinExistence type="predicted"/>
<dbReference type="RefSeq" id="WP_189630585.1">
    <property type="nucleotide sequence ID" value="NZ_BNAG01000003.1"/>
</dbReference>
<evidence type="ECO:0008006" key="3">
    <source>
        <dbReference type="Google" id="ProtNLM"/>
    </source>
</evidence>
<accession>A0ABQ3I6Z9</accession>
<keyword evidence="2" id="KW-1185">Reference proteome</keyword>
<comment type="caution">
    <text evidence="1">The sequence shown here is derived from an EMBL/GenBank/DDBJ whole genome shotgun (WGS) entry which is preliminary data.</text>
</comment>
<protein>
    <recommendedName>
        <fullName evidence="3">DUF4177 domain-containing protein</fullName>
    </recommendedName>
</protein>
<evidence type="ECO:0000313" key="2">
    <source>
        <dbReference type="Proteomes" id="UP000658258"/>
    </source>
</evidence>
<dbReference type="EMBL" id="BNAG01000003">
    <property type="protein sequence ID" value="GHE68203.1"/>
    <property type="molecule type" value="Genomic_DNA"/>
</dbReference>
<sequence length="47" mass="5631">MQYKILQKGPFEKLEKFEKRLNELAMSGWRVVTSMGDFYLVLGKEKY</sequence>
<dbReference type="Proteomes" id="UP000658258">
    <property type="component" value="Unassembled WGS sequence"/>
</dbReference>
<evidence type="ECO:0000313" key="1">
    <source>
        <dbReference type="EMBL" id="GHE68203.1"/>
    </source>
</evidence>
<name>A0ABQ3I6Z9_9BACT</name>